<evidence type="ECO:0000256" key="1">
    <source>
        <dbReference type="ARBA" id="ARBA00022574"/>
    </source>
</evidence>
<protein>
    <recommendedName>
        <fullName evidence="8">WD40 repeat-like protein</fullName>
    </recommendedName>
</protein>
<evidence type="ECO:0000313" key="6">
    <source>
        <dbReference type="EMBL" id="KAG7194311.1"/>
    </source>
</evidence>
<feature type="repeat" description="WD" evidence="5">
    <location>
        <begin position="194"/>
        <end position="236"/>
    </location>
</feature>
<evidence type="ECO:0000256" key="3">
    <source>
        <dbReference type="ARBA" id="ARBA00022942"/>
    </source>
</evidence>
<dbReference type="SMART" id="SM00320">
    <property type="entry name" value="WD40"/>
    <property type="match status" value="3"/>
</dbReference>
<keyword evidence="1 5" id="KW-0853">WD repeat</keyword>
<organism evidence="6 7">
    <name type="scientific">Scheffersomyces spartinae</name>
    <dbReference type="NCBI Taxonomy" id="45513"/>
    <lineage>
        <taxon>Eukaryota</taxon>
        <taxon>Fungi</taxon>
        <taxon>Dikarya</taxon>
        <taxon>Ascomycota</taxon>
        <taxon>Saccharomycotina</taxon>
        <taxon>Pichiomycetes</taxon>
        <taxon>Debaryomycetaceae</taxon>
        <taxon>Scheffersomyces</taxon>
    </lineage>
</organism>
<sequence length="424" mass="47922">MIPLITIQQSFESVIDDCTRGVVDEEDIWVTRRLLNKADDAITEYYDLTIAKGDHLSYSNVQVTLTPLKSHQYELKLKDDRYIIETGIDVTTIEGTINSIDAAKSVDTPIVIVAKDFEVACIDIKEKVITNQLRLSSKVTSPILKAYLFPSNKVILTVNLDYSCNIFPLEQTKHEDEGDEDQDEDEDPQPVRTFIGHKKTITSLQLIGCKGRNVLTGSKDGKINLWDCGSGTLVKSFYRIDGIDDPVNSIVLGNIEPLKDQPINNVNEFETSGICFYAGYQSGIIQQFDIVNHNQTRIKFKNDDPIVKLINVENKYLVSGHENGVLSIWSLKTNEKVFQIQFNQDYPISLIECIELSHHQDTIKLVIYNGPETLLRLSIDLAKSTMDSLHYLVGLPEVFQLTDMTVKNNVLYVVGNDGFLYSYR</sequence>
<dbReference type="InterPro" id="IPR001680">
    <property type="entry name" value="WD40_rpt"/>
</dbReference>
<dbReference type="RefSeq" id="XP_043049858.1">
    <property type="nucleotide sequence ID" value="XM_043195192.1"/>
</dbReference>
<dbReference type="Pfam" id="PF00400">
    <property type="entry name" value="WD40"/>
    <property type="match status" value="1"/>
</dbReference>
<proteinExistence type="inferred from homology"/>
<name>A0A9P8AJ16_9ASCO</name>
<dbReference type="GeneID" id="66117897"/>
<dbReference type="PANTHER" id="PTHR19857:SF19">
    <property type="entry name" value="26S PROTEASOME REGULATORY SUBUNIT RPN14"/>
    <property type="match status" value="1"/>
</dbReference>
<dbReference type="OrthoDB" id="10257301at2759"/>
<gene>
    <name evidence="6" type="ORF">KQ657_004523</name>
</gene>
<dbReference type="AlphaFoldDB" id="A0A9P8AJ16"/>
<evidence type="ECO:0008006" key="8">
    <source>
        <dbReference type="Google" id="ProtNLM"/>
    </source>
</evidence>
<evidence type="ECO:0000313" key="7">
    <source>
        <dbReference type="Proteomes" id="UP000790833"/>
    </source>
</evidence>
<dbReference type="PANTHER" id="PTHR19857">
    <property type="entry name" value="MITOCHONDRIAL DIVISION PROTEIN 1-RELATED"/>
    <property type="match status" value="1"/>
</dbReference>
<dbReference type="EMBL" id="JAHMUF010000007">
    <property type="protein sequence ID" value="KAG7194311.1"/>
    <property type="molecule type" value="Genomic_DNA"/>
</dbReference>
<reference evidence="6" key="1">
    <citation type="submission" date="2021-03" db="EMBL/GenBank/DDBJ databases">
        <authorList>
            <person name="Palmer J.M."/>
        </authorList>
    </citation>
    <scope>NUCLEOTIDE SEQUENCE</scope>
    <source>
        <strain evidence="6">ARV_011</strain>
    </source>
</reference>
<keyword evidence="7" id="KW-1185">Reference proteome</keyword>
<dbReference type="InterPro" id="IPR015943">
    <property type="entry name" value="WD40/YVTN_repeat-like_dom_sf"/>
</dbReference>
<evidence type="ECO:0000256" key="5">
    <source>
        <dbReference type="PROSITE-ProRule" id="PRU00221"/>
    </source>
</evidence>
<dbReference type="Gene3D" id="2.130.10.10">
    <property type="entry name" value="YVTN repeat-like/Quinoprotein amine dehydrogenase"/>
    <property type="match status" value="1"/>
</dbReference>
<keyword evidence="2" id="KW-0677">Repeat</keyword>
<dbReference type="InterPro" id="IPR036322">
    <property type="entry name" value="WD40_repeat_dom_sf"/>
</dbReference>
<keyword evidence="3" id="KW-0647">Proteasome</keyword>
<evidence type="ECO:0000256" key="4">
    <source>
        <dbReference type="ARBA" id="ARBA00038321"/>
    </source>
</evidence>
<evidence type="ECO:0000256" key="2">
    <source>
        <dbReference type="ARBA" id="ARBA00022737"/>
    </source>
</evidence>
<dbReference type="GO" id="GO:0000502">
    <property type="term" value="C:proteasome complex"/>
    <property type="evidence" value="ECO:0007669"/>
    <property type="project" value="UniProtKB-KW"/>
</dbReference>
<dbReference type="PROSITE" id="PS50082">
    <property type="entry name" value="WD_REPEATS_2"/>
    <property type="match status" value="1"/>
</dbReference>
<dbReference type="PROSITE" id="PS50294">
    <property type="entry name" value="WD_REPEATS_REGION"/>
    <property type="match status" value="1"/>
</dbReference>
<dbReference type="Proteomes" id="UP000790833">
    <property type="component" value="Unassembled WGS sequence"/>
</dbReference>
<dbReference type="SUPFAM" id="SSF50978">
    <property type="entry name" value="WD40 repeat-like"/>
    <property type="match status" value="1"/>
</dbReference>
<dbReference type="InterPro" id="IPR051179">
    <property type="entry name" value="WD_repeat_multifunction"/>
</dbReference>
<accession>A0A9P8AJ16</accession>
<comment type="similarity">
    <text evidence="4">Belongs to the WD repeat PAAF1/RPN14 family.</text>
</comment>
<comment type="caution">
    <text evidence="6">The sequence shown here is derived from an EMBL/GenBank/DDBJ whole genome shotgun (WGS) entry which is preliminary data.</text>
</comment>